<dbReference type="PROSITE" id="PS50071">
    <property type="entry name" value="HOMEOBOX_2"/>
    <property type="match status" value="1"/>
</dbReference>
<dbReference type="Proteomes" id="UP001497623">
    <property type="component" value="Unassembled WGS sequence"/>
</dbReference>
<feature type="compositionally biased region" description="Polar residues" evidence="7">
    <location>
        <begin position="135"/>
        <end position="148"/>
    </location>
</feature>
<dbReference type="InterPro" id="IPR017970">
    <property type="entry name" value="Homeobox_CS"/>
</dbReference>
<dbReference type="GO" id="GO:0000981">
    <property type="term" value="F:DNA-binding transcription factor activity, RNA polymerase II-specific"/>
    <property type="evidence" value="ECO:0007669"/>
    <property type="project" value="InterPro"/>
</dbReference>
<dbReference type="FunFam" id="1.10.10.60:FF:000176">
    <property type="entry name" value="pancreas/duodenum homeobox protein 1"/>
    <property type="match status" value="1"/>
</dbReference>
<dbReference type="EMBL" id="CAXKWB010004069">
    <property type="protein sequence ID" value="CAL4071922.1"/>
    <property type="molecule type" value="Genomic_DNA"/>
</dbReference>
<protein>
    <recommendedName>
        <fullName evidence="8">Homeobox domain-containing protein</fullName>
    </recommendedName>
</protein>
<evidence type="ECO:0000259" key="8">
    <source>
        <dbReference type="PROSITE" id="PS50071"/>
    </source>
</evidence>
<feature type="compositionally biased region" description="Low complexity" evidence="7">
    <location>
        <begin position="156"/>
        <end position="191"/>
    </location>
</feature>
<keyword evidence="2 5" id="KW-0238">DNA-binding</keyword>
<dbReference type="GO" id="GO:0005634">
    <property type="term" value="C:nucleus"/>
    <property type="evidence" value="ECO:0007669"/>
    <property type="project" value="UniProtKB-SubCell"/>
</dbReference>
<feature type="region of interest" description="Disordered" evidence="7">
    <location>
        <begin position="134"/>
        <end position="244"/>
    </location>
</feature>
<feature type="domain" description="Homeobox" evidence="8">
    <location>
        <begin position="239"/>
        <end position="299"/>
    </location>
</feature>
<feature type="DNA-binding region" description="Homeobox" evidence="5">
    <location>
        <begin position="241"/>
        <end position="300"/>
    </location>
</feature>
<dbReference type="InterPro" id="IPR001356">
    <property type="entry name" value="HD"/>
</dbReference>
<feature type="region of interest" description="Disordered" evidence="7">
    <location>
        <begin position="298"/>
        <end position="335"/>
    </location>
</feature>
<name>A0AAV2Q6E8_MEGNR</name>
<feature type="compositionally biased region" description="Low complexity" evidence="7">
    <location>
        <begin position="470"/>
        <end position="479"/>
    </location>
</feature>
<feature type="compositionally biased region" description="Basic and acidic residues" evidence="7">
    <location>
        <begin position="516"/>
        <end position="525"/>
    </location>
</feature>
<comment type="subcellular location">
    <subcellularLocation>
        <location evidence="1 5 6">Nucleus</location>
    </subcellularLocation>
</comment>
<keyword evidence="10" id="KW-1185">Reference proteome</keyword>
<dbReference type="AlphaFoldDB" id="A0AAV2Q6E8"/>
<dbReference type="Gene3D" id="1.10.10.60">
    <property type="entry name" value="Homeodomain-like"/>
    <property type="match status" value="1"/>
</dbReference>
<dbReference type="SUPFAM" id="SSF46689">
    <property type="entry name" value="Homeodomain-like"/>
    <property type="match status" value="1"/>
</dbReference>
<evidence type="ECO:0000256" key="3">
    <source>
        <dbReference type="ARBA" id="ARBA00023155"/>
    </source>
</evidence>
<evidence type="ECO:0000256" key="2">
    <source>
        <dbReference type="ARBA" id="ARBA00023125"/>
    </source>
</evidence>
<dbReference type="PANTHER" id="PTHR45664:SF12">
    <property type="entry name" value="PANCREAS_DUODENUM HOMEOBOX PROTEIN 1"/>
    <property type="match status" value="1"/>
</dbReference>
<dbReference type="PROSITE" id="PS00027">
    <property type="entry name" value="HOMEOBOX_1"/>
    <property type="match status" value="1"/>
</dbReference>
<evidence type="ECO:0000256" key="6">
    <source>
        <dbReference type="RuleBase" id="RU000682"/>
    </source>
</evidence>
<feature type="compositionally biased region" description="Polar residues" evidence="7">
    <location>
        <begin position="192"/>
        <end position="217"/>
    </location>
</feature>
<reference evidence="9 10" key="1">
    <citation type="submission" date="2024-05" db="EMBL/GenBank/DDBJ databases">
        <authorList>
            <person name="Wallberg A."/>
        </authorList>
    </citation>
    <scope>NUCLEOTIDE SEQUENCE [LARGE SCALE GENOMIC DNA]</scope>
</reference>
<evidence type="ECO:0000313" key="9">
    <source>
        <dbReference type="EMBL" id="CAL4071922.1"/>
    </source>
</evidence>
<feature type="region of interest" description="Disordered" evidence="7">
    <location>
        <begin position="466"/>
        <end position="525"/>
    </location>
</feature>
<proteinExistence type="predicted"/>
<dbReference type="Pfam" id="PF00046">
    <property type="entry name" value="Homeodomain"/>
    <property type="match status" value="1"/>
</dbReference>
<comment type="caution">
    <text evidence="9">The sequence shown here is derived from an EMBL/GenBank/DDBJ whole genome shotgun (WGS) entry which is preliminary data.</text>
</comment>
<dbReference type="GO" id="GO:0045944">
    <property type="term" value="P:positive regulation of transcription by RNA polymerase II"/>
    <property type="evidence" value="ECO:0007669"/>
    <property type="project" value="UniProtKB-ARBA"/>
</dbReference>
<dbReference type="CDD" id="cd00086">
    <property type="entry name" value="homeodomain"/>
    <property type="match status" value="1"/>
</dbReference>
<evidence type="ECO:0000256" key="1">
    <source>
        <dbReference type="ARBA" id="ARBA00004123"/>
    </source>
</evidence>
<dbReference type="PANTHER" id="PTHR45664">
    <property type="entry name" value="PROTEIN ZERKNUELLT 1-RELATED"/>
    <property type="match status" value="1"/>
</dbReference>
<dbReference type="GO" id="GO:0000978">
    <property type="term" value="F:RNA polymerase II cis-regulatory region sequence-specific DNA binding"/>
    <property type="evidence" value="ECO:0007669"/>
    <property type="project" value="TreeGrafter"/>
</dbReference>
<gene>
    <name evidence="9" type="ORF">MNOR_LOCUS8692</name>
</gene>
<evidence type="ECO:0000313" key="10">
    <source>
        <dbReference type="Proteomes" id="UP001497623"/>
    </source>
</evidence>
<dbReference type="InterPro" id="IPR009057">
    <property type="entry name" value="Homeodomain-like_sf"/>
</dbReference>
<sequence>MGEPGHGSVHLVACDPSDVPCVPPGPIVPPIPSTANTLAMHKNFYETYPAQPPANYTSYYENFNNGYGYDPSACGQYYDEYVDYRAACGISSNMMQQHMALPQGAQPDYASYMSSQMGYCEPPVAFNKEYVAQWSREQQQQSRPTSKKSPAPVPETPQQTPPQHHEGPPAISQQAQQQVPPQCGTPTGQQPNLQDTPPHRQSQTSPQMVTPPNQLTPISLPASHDFDLDSVGGMSQGGGPAKRARTAYTSAQLVELEKEFHFNRYLCRPRRIEMAALLSLSERQIKIWFQNRRMKFKKEQKAKGGSDKSPSPPCSSPANSMPPMSPTGDAGQGCHGGSCHVPTGQSCGFPSQAMQNPNNPFHPTSSEAMAQQSVPSMTAAMAQHHGPTPPYMGPPGFPTTVGMHEMLNMGMQLPQGPHHNPMTSPQMRADSRHEMSREVRMDMRSPLGRDSRHEMHMGVPNPEFPPCSMQQQPQHPQHPLLADLKKSPHWAGSPMQSQTPTPAAMGALDSFPSPPHDAEDKLVSL</sequence>
<keyword evidence="3 5" id="KW-0371">Homeobox</keyword>
<accession>A0AAV2Q6E8</accession>
<dbReference type="GO" id="GO:0048513">
    <property type="term" value="P:animal organ development"/>
    <property type="evidence" value="ECO:0007669"/>
    <property type="project" value="UniProtKB-ARBA"/>
</dbReference>
<organism evidence="9 10">
    <name type="scientific">Meganyctiphanes norvegica</name>
    <name type="common">Northern krill</name>
    <name type="synonym">Thysanopoda norvegica</name>
    <dbReference type="NCBI Taxonomy" id="48144"/>
    <lineage>
        <taxon>Eukaryota</taxon>
        <taxon>Metazoa</taxon>
        <taxon>Ecdysozoa</taxon>
        <taxon>Arthropoda</taxon>
        <taxon>Crustacea</taxon>
        <taxon>Multicrustacea</taxon>
        <taxon>Malacostraca</taxon>
        <taxon>Eumalacostraca</taxon>
        <taxon>Eucarida</taxon>
        <taxon>Euphausiacea</taxon>
        <taxon>Euphausiidae</taxon>
        <taxon>Meganyctiphanes</taxon>
    </lineage>
</organism>
<evidence type="ECO:0000256" key="4">
    <source>
        <dbReference type="ARBA" id="ARBA00023242"/>
    </source>
</evidence>
<keyword evidence="4 5" id="KW-0539">Nucleus</keyword>
<dbReference type="PRINTS" id="PR00024">
    <property type="entry name" value="HOMEOBOX"/>
</dbReference>
<evidence type="ECO:0000256" key="7">
    <source>
        <dbReference type="SAM" id="MobiDB-lite"/>
    </source>
</evidence>
<dbReference type="InterPro" id="IPR020479">
    <property type="entry name" value="HD_metazoa"/>
</dbReference>
<dbReference type="SMART" id="SM00389">
    <property type="entry name" value="HOX"/>
    <property type="match status" value="1"/>
</dbReference>
<evidence type="ECO:0000256" key="5">
    <source>
        <dbReference type="PROSITE-ProRule" id="PRU00108"/>
    </source>
</evidence>